<dbReference type="SUPFAM" id="SSF82866">
    <property type="entry name" value="Multidrug efflux transporter AcrB transmembrane domain"/>
    <property type="match status" value="2"/>
</dbReference>
<organism evidence="5 6">
    <name type="scientific">Eufriesea mexicana</name>
    <dbReference type="NCBI Taxonomy" id="516756"/>
    <lineage>
        <taxon>Eukaryota</taxon>
        <taxon>Metazoa</taxon>
        <taxon>Ecdysozoa</taxon>
        <taxon>Arthropoda</taxon>
        <taxon>Hexapoda</taxon>
        <taxon>Insecta</taxon>
        <taxon>Pterygota</taxon>
        <taxon>Neoptera</taxon>
        <taxon>Endopterygota</taxon>
        <taxon>Hymenoptera</taxon>
        <taxon>Apocrita</taxon>
        <taxon>Aculeata</taxon>
        <taxon>Apoidea</taxon>
        <taxon>Anthophila</taxon>
        <taxon>Apidae</taxon>
        <taxon>Eufriesea</taxon>
    </lineage>
</organism>
<dbReference type="AlphaFoldDB" id="A0A310SEG4"/>
<dbReference type="PANTHER" id="PTHR10796">
    <property type="entry name" value="PATCHED-RELATED"/>
    <property type="match status" value="1"/>
</dbReference>
<evidence type="ECO:0000256" key="2">
    <source>
        <dbReference type="SAM" id="MobiDB-lite"/>
    </source>
</evidence>
<evidence type="ECO:0000259" key="4">
    <source>
        <dbReference type="PROSITE" id="PS50156"/>
    </source>
</evidence>
<evidence type="ECO:0000313" key="5">
    <source>
        <dbReference type="EMBL" id="OAD59454.1"/>
    </source>
</evidence>
<keyword evidence="3" id="KW-0812">Transmembrane</keyword>
<dbReference type="PANTHER" id="PTHR10796:SF130">
    <property type="entry name" value="PATCHED DOMAIN-CONTAINING PROTEIN 3-LIKE PROTEIN"/>
    <property type="match status" value="1"/>
</dbReference>
<evidence type="ECO:0000256" key="3">
    <source>
        <dbReference type="SAM" id="Phobius"/>
    </source>
</evidence>
<feature type="transmembrane region" description="Helical" evidence="3">
    <location>
        <begin position="387"/>
        <end position="406"/>
    </location>
</feature>
<feature type="transmembrane region" description="Helical" evidence="3">
    <location>
        <begin position="749"/>
        <end position="765"/>
    </location>
</feature>
<dbReference type="GO" id="GO:0016020">
    <property type="term" value="C:membrane"/>
    <property type="evidence" value="ECO:0007669"/>
    <property type="project" value="TreeGrafter"/>
</dbReference>
<feature type="transmembrane region" description="Helical" evidence="3">
    <location>
        <begin position="843"/>
        <end position="864"/>
    </location>
</feature>
<name>A0A310SEG4_9HYME</name>
<feature type="transmembrane region" description="Helical" evidence="3">
    <location>
        <begin position="315"/>
        <end position="340"/>
    </location>
</feature>
<feature type="transmembrane region" description="Helical" evidence="3">
    <location>
        <begin position="426"/>
        <end position="448"/>
    </location>
</feature>
<feature type="transmembrane region" description="Helical" evidence="3">
    <location>
        <begin position="537"/>
        <end position="555"/>
    </location>
</feature>
<dbReference type="EMBL" id="KQ760672">
    <property type="protein sequence ID" value="OAD59454.1"/>
    <property type="molecule type" value="Genomic_DNA"/>
</dbReference>
<reference evidence="5 6" key="1">
    <citation type="submission" date="2015-07" db="EMBL/GenBank/DDBJ databases">
        <title>The genome of Eufriesea mexicana.</title>
        <authorList>
            <person name="Pan H."/>
            <person name="Kapheim K."/>
        </authorList>
    </citation>
    <scope>NUCLEOTIDE SEQUENCE [LARGE SCALE GENOMIC DNA]</scope>
    <source>
        <strain evidence="5">0111107269</strain>
        <tissue evidence="5">Whole body</tissue>
    </source>
</reference>
<feature type="compositionally biased region" description="Polar residues" evidence="2">
    <location>
        <begin position="921"/>
        <end position="930"/>
    </location>
</feature>
<keyword evidence="3" id="KW-0472">Membrane</keyword>
<comment type="similarity">
    <text evidence="1">Belongs to the patched family.</text>
</comment>
<keyword evidence="6" id="KW-1185">Reference proteome</keyword>
<feature type="transmembrane region" description="Helical" evidence="3">
    <location>
        <begin position="25"/>
        <end position="45"/>
    </location>
</feature>
<dbReference type="OrthoDB" id="6510177at2759"/>
<dbReference type="InterPro" id="IPR000731">
    <property type="entry name" value="SSD"/>
</dbReference>
<sequence>DSRLFAELDKSSVHKLGLRIARRPLSWIIGSTVIVLISLIGLCFFHQEKNPVRLWVPQNSDFVHDTEWMFEHFEHGLRVESMIITADNVLEPENLAVLNEITKEIISIQTSDQIAWTDVCFKVPVISGIVHRPKRSEQFDDFFEIDPEIQMNNTKFEPAVHANSELYCNIVNNLPKACLLNSILDIWEYDTNVIRHKSKEQIIKDVNKSKVSPTLGHPLNFTELLGGIIKDKEGRIISASAVKTQWAVNVNFSKVDMDNFGNDIGTADWATDDVLQWELSYLDVLHKYARLLNNKKNVNNTLAIWYEAGRSFGDVTFVTMFGNIGILSIGFILMFFYVLVIFSDYTWVGWRVYLTIVGLLCVGGAFIVSISVCSVLGISYGPVHTSLPFLLLALGVDDNFLIMASWKEIHAHKLNRNKPLEERIALMLGHAGSAISITSLTDVVAFIIGASTILPSLQSFCIYAAFGVLLTFLFQITFYVAFFSIDARRIENKRNSILPCIVHQNFTQKFITPQEELPAKLINKLYSNVILTKPGKIIIVLITIVAASAGIMGILKLQQWFDPAWFIPSHNYLSKYINVRRTEYPEHGYEAMILMGEFNYTAEIPKLINLSETFANLSTIQTINSWPVDFRKFVLAYFQKDIRYEILEDTEFQNYLSKFLFSRNGGKYQRNFRFKKHLTCGENTPPILLSTMDFTFKHFYGPHQWIPAMDESKQVARDIGVDGFVTVWSEVFSLWVTDKLIAQEVQRNVLLALICVMGMTGLLIAELQTCFWIFLCVLLTLLNVCGFMHFWGLTIDIASCIGLELGIGLCVDYAAHVAHAFINAASVSGSEDRTKRAHIAVRYIGAAVAYGAGSTLLALSMMAYSESYVFHAFLKIFLLVILFGLWHGLFLLPVILSTIGPRSLRSLRTPESPEKVEDANDTVTSPLNKE</sequence>
<feature type="region of interest" description="Disordered" evidence="2">
    <location>
        <begin position="907"/>
        <end position="930"/>
    </location>
</feature>
<keyword evidence="3" id="KW-1133">Transmembrane helix</keyword>
<feature type="non-terminal residue" evidence="5">
    <location>
        <position position="1"/>
    </location>
</feature>
<proteinExistence type="inferred from homology"/>
<dbReference type="Gene3D" id="1.20.1640.10">
    <property type="entry name" value="Multidrug efflux transporter AcrB transmembrane domain"/>
    <property type="match status" value="2"/>
</dbReference>
<dbReference type="Proteomes" id="UP000250275">
    <property type="component" value="Unassembled WGS sequence"/>
</dbReference>
<dbReference type="InterPro" id="IPR051697">
    <property type="entry name" value="Patched_domain-protein"/>
</dbReference>
<dbReference type="Pfam" id="PF12349">
    <property type="entry name" value="Sterol-sensing"/>
    <property type="match status" value="1"/>
</dbReference>
<evidence type="ECO:0000313" key="6">
    <source>
        <dbReference type="Proteomes" id="UP000250275"/>
    </source>
</evidence>
<feature type="non-terminal residue" evidence="5">
    <location>
        <position position="930"/>
    </location>
</feature>
<feature type="transmembrane region" description="Helical" evidence="3">
    <location>
        <begin position="876"/>
        <end position="899"/>
    </location>
</feature>
<feature type="transmembrane region" description="Helical" evidence="3">
    <location>
        <begin position="352"/>
        <end position="380"/>
    </location>
</feature>
<evidence type="ECO:0000256" key="1">
    <source>
        <dbReference type="ARBA" id="ARBA00005585"/>
    </source>
</evidence>
<dbReference type="PROSITE" id="PS50156">
    <property type="entry name" value="SSD"/>
    <property type="match status" value="1"/>
</dbReference>
<accession>A0A310SEG4</accession>
<feature type="domain" description="SSD" evidence="4">
    <location>
        <begin position="323"/>
        <end position="485"/>
    </location>
</feature>
<protein>
    <submittedName>
        <fullName evidence="5">Patched domain-containing protein 3</fullName>
    </submittedName>
</protein>
<feature type="transmembrane region" description="Helical" evidence="3">
    <location>
        <begin position="771"/>
        <end position="791"/>
    </location>
</feature>
<gene>
    <name evidence="5" type="ORF">WN48_09092</name>
</gene>
<feature type="transmembrane region" description="Helical" evidence="3">
    <location>
        <begin position="460"/>
        <end position="485"/>
    </location>
</feature>
<dbReference type="InterPro" id="IPR053958">
    <property type="entry name" value="HMGCR/SNAP/NPC1-like_SSD"/>
</dbReference>